<comment type="caution">
    <text evidence="1">The sequence shown here is derived from an EMBL/GenBank/DDBJ whole genome shotgun (WGS) entry which is preliminary data.</text>
</comment>
<evidence type="ECO:0000313" key="1">
    <source>
        <dbReference type="EMBL" id="GAG64308.1"/>
    </source>
</evidence>
<dbReference type="EMBL" id="BART01002577">
    <property type="protein sequence ID" value="GAG64308.1"/>
    <property type="molecule type" value="Genomic_DNA"/>
</dbReference>
<feature type="non-terminal residue" evidence="1">
    <location>
        <position position="1"/>
    </location>
</feature>
<proteinExistence type="predicted"/>
<organism evidence="1">
    <name type="scientific">marine sediment metagenome</name>
    <dbReference type="NCBI Taxonomy" id="412755"/>
    <lineage>
        <taxon>unclassified sequences</taxon>
        <taxon>metagenomes</taxon>
        <taxon>ecological metagenomes</taxon>
    </lineage>
</organism>
<gene>
    <name evidence="1" type="ORF">S01H4_07759</name>
</gene>
<reference evidence="1" key="1">
    <citation type="journal article" date="2014" name="Front. Microbiol.">
        <title>High frequency of phylogenetically diverse reductive dehalogenase-homologous genes in deep subseafloor sedimentary metagenomes.</title>
        <authorList>
            <person name="Kawai M."/>
            <person name="Futagami T."/>
            <person name="Toyoda A."/>
            <person name="Takaki Y."/>
            <person name="Nishi S."/>
            <person name="Hori S."/>
            <person name="Arai W."/>
            <person name="Tsubouchi T."/>
            <person name="Morono Y."/>
            <person name="Uchiyama I."/>
            <person name="Ito T."/>
            <person name="Fujiyama A."/>
            <person name="Inagaki F."/>
            <person name="Takami H."/>
        </authorList>
    </citation>
    <scope>NUCLEOTIDE SEQUENCE</scope>
    <source>
        <strain evidence="1">Expedition CK06-06</strain>
    </source>
</reference>
<name>X0ZUZ0_9ZZZZ</name>
<dbReference type="AlphaFoldDB" id="X0ZUZ0"/>
<sequence>TVFDEIADWLDDAYDDLASSMCVTVDFDSIEVWNLTQDDLLGLGDWPTQTAGANDTNQMPPQCAALVLFNTSTARSQGRKFLPPFGVASQDTDGSVLAASLGNILLYANKLLVDITGTGWVGTAGNWNPVLVRFAAWTTNQIRDIFATQRRRYVGSGS</sequence>
<protein>
    <submittedName>
        <fullName evidence="1">Uncharacterized protein</fullName>
    </submittedName>
</protein>
<accession>X0ZUZ0</accession>